<dbReference type="RefSeq" id="WP_202835993.1">
    <property type="nucleotide sequence ID" value="NZ_JAETWB010000096.1"/>
</dbReference>
<reference evidence="2 3" key="1">
    <citation type="submission" date="2021-01" db="EMBL/GenBank/DDBJ databases">
        <title>Belnapia mucosa sp. nov. and Belnapia arida sp. nov., isolated from the Tabernas Desert (Almeria, Spain).</title>
        <authorList>
            <person name="Molina-Menor E."/>
            <person name="Vidal-Verdu A."/>
            <person name="Calonge A."/>
            <person name="Satari L."/>
            <person name="Pereto J."/>
            <person name="Porcar M."/>
        </authorList>
    </citation>
    <scope>NUCLEOTIDE SEQUENCE [LARGE SCALE GENOMIC DNA]</scope>
    <source>
        <strain evidence="2 3">T18</strain>
    </source>
</reference>
<keyword evidence="3" id="KW-1185">Reference proteome</keyword>
<evidence type="ECO:0000256" key="1">
    <source>
        <dbReference type="SAM" id="MobiDB-lite"/>
    </source>
</evidence>
<evidence type="ECO:0000313" key="2">
    <source>
        <dbReference type="EMBL" id="MBL6082660.1"/>
    </source>
</evidence>
<proteinExistence type="predicted"/>
<feature type="compositionally biased region" description="Basic and acidic residues" evidence="1">
    <location>
        <begin position="1"/>
        <end position="11"/>
    </location>
</feature>
<name>A0ABS1UER6_9PROT</name>
<accession>A0ABS1UER6</accession>
<organism evidence="2 3">
    <name type="scientific">Belnapia arida</name>
    <dbReference type="NCBI Taxonomy" id="2804533"/>
    <lineage>
        <taxon>Bacteria</taxon>
        <taxon>Pseudomonadati</taxon>
        <taxon>Pseudomonadota</taxon>
        <taxon>Alphaproteobacteria</taxon>
        <taxon>Acetobacterales</taxon>
        <taxon>Roseomonadaceae</taxon>
        <taxon>Belnapia</taxon>
    </lineage>
</organism>
<dbReference type="Proteomes" id="UP000660885">
    <property type="component" value="Unassembled WGS sequence"/>
</dbReference>
<evidence type="ECO:0000313" key="3">
    <source>
        <dbReference type="Proteomes" id="UP000660885"/>
    </source>
</evidence>
<sequence length="220" mass="24408">MTRVQETKRLPESGGGAGQEAGAAPTEVLAPAHTDWLYHHLRVTGDAAEVAAFRGAAAGAGVIPWQHSLGRAEEDWFHLLVAPPPPLTRSLSLEGARILAGQLRTAAEARLRLVAERSGESRASLLDLHRLLPVPEAILRLGPEHSEARTWLWERWGTTEALRHVVELPVPKRGQPPKRDPGLLWLGFWSADWTPWPAIQQLRERWPGLRIAVQPHYDDP</sequence>
<feature type="region of interest" description="Disordered" evidence="1">
    <location>
        <begin position="1"/>
        <end position="24"/>
    </location>
</feature>
<comment type="caution">
    <text evidence="2">The sequence shown here is derived from an EMBL/GenBank/DDBJ whole genome shotgun (WGS) entry which is preliminary data.</text>
</comment>
<gene>
    <name evidence="2" type="ORF">JMJ56_32370</name>
</gene>
<dbReference type="EMBL" id="JAETWB010000096">
    <property type="protein sequence ID" value="MBL6082660.1"/>
    <property type="molecule type" value="Genomic_DNA"/>
</dbReference>
<protein>
    <submittedName>
        <fullName evidence="2">Uncharacterized protein</fullName>
    </submittedName>
</protein>